<dbReference type="EMBL" id="CAJPIN010035541">
    <property type="protein sequence ID" value="CAG2064614.1"/>
    <property type="molecule type" value="Genomic_DNA"/>
</dbReference>
<sequence length="274" mass="30421">MYVAVGYKESFVNLDYCITPTEMSRSVREGKPLQKGKFCMGPVGQPVGGRITGPCVHVNRAGVMKKNNRGCHSLMKCAKRQDKDSLPLTSSLWCCEVEHEAEGSLPVTSLSELMCSPASAISLDVCNKNVSSTKTHQHSREFSRKAQNNQHILYLPTCRGPLKICVRPATNLCNKEESSDLHLYLPTCRGPLKICVRPATNLCNKEESSDLQYACGESPRKSPEKMHILHITTSSSDSSFHSNSNSNSLNCHEKPKCPVCHHKKKPFIYKVTKV</sequence>
<organism evidence="1 2">
    <name type="scientific">Timema podura</name>
    <name type="common">Walking stick</name>
    <dbReference type="NCBI Taxonomy" id="61482"/>
    <lineage>
        <taxon>Eukaryota</taxon>
        <taxon>Metazoa</taxon>
        <taxon>Ecdysozoa</taxon>
        <taxon>Arthropoda</taxon>
        <taxon>Hexapoda</taxon>
        <taxon>Insecta</taxon>
        <taxon>Pterygota</taxon>
        <taxon>Neoptera</taxon>
        <taxon>Polyneoptera</taxon>
        <taxon>Phasmatodea</taxon>
        <taxon>Timematodea</taxon>
        <taxon>Timematoidea</taxon>
        <taxon>Timematidae</taxon>
        <taxon>Timema</taxon>
    </lineage>
</organism>
<gene>
    <name evidence="1" type="ORF">TPAB3V08_LOCUS11559</name>
</gene>
<proteinExistence type="predicted"/>
<dbReference type="Proteomes" id="UP001153148">
    <property type="component" value="Unassembled WGS sequence"/>
</dbReference>
<evidence type="ECO:0000313" key="1">
    <source>
        <dbReference type="EMBL" id="CAG2064614.1"/>
    </source>
</evidence>
<protein>
    <submittedName>
        <fullName evidence="1">Uncharacterized protein</fullName>
    </submittedName>
</protein>
<accession>A0ABN7PEN4</accession>
<name>A0ABN7PEN4_TIMPD</name>
<feature type="non-terminal residue" evidence="1">
    <location>
        <position position="274"/>
    </location>
</feature>
<evidence type="ECO:0000313" key="2">
    <source>
        <dbReference type="Proteomes" id="UP001153148"/>
    </source>
</evidence>
<reference evidence="1" key="1">
    <citation type="submission" date="2021-03" db="EMBL/GenBank/DDBJ databases">
        <authorList>
            <person name="Tran Van P."/>
        </authorList>
    </citation>
    <scope>NUCLEOTIDE SEQUENCE</scope>
</reference>
<keyword evidence="2" id="KW-1185">Reference proteome</keyword>
<comment type="caution">
    <text evidence="1">The sequence shown here is derived from an EMBL/GenBank/DDBJ whole genome shotgun (WGS) entry which is preliminary data.</text>
</comment>